<sequence length="156" mass="17016">MSRIDHINNPDAPPPNSVVPSAVAFIENEHGEVLLIKRSDNGDWALPGGAHDLGEIIEDAAVREANEETGLDIEITGLIGVYTNPNHLIEYGDGEVRQQFSLNFRATTVGGEIKTSSESTQVRWFGPGDLDGLSINSGMRLRIRHGFEHRATPYLG</sequence>
<organism evidence="6 7">
    <name type="scientific">Glycomyces sambucus</name>
    <dbReference type="NCBI Taxonomy" id="380244"/>
    <lineage>
        <taxon>Bacteria</taxon>
        <taxon>Bacillati</taxon>
        <taxon>Actinomycetota</taxon>
        <taxon>Actinomycetes</taxon>
        <taxon>Glycomycetales</taxon>
        <taxon>Glycomycetaceae</taxon>
        <taxon>Glycomyces</taxon>
    </lineage>
</organism>
<dbReference type="PANTHER" id="PTHR43046:SF16">
    <property type="entry name" value="ADP-RIBOSE PYROPHOSPHATASE YJHB-RELATED"/>
    <property type="match status" value="1"/>
</dbReference>
<dbReference type="PRINTS" id="PR00502">
    <property type="entry name" value="NUDIXFAMILY"/>
</dbReference>
<reference evidence="7" key="1">
    <citation type="submission" date="2016-10" db="EMBL/GenBank/DDBJ databases">
        <authorList>
            <person name="Varghese N."/>
            <person name="Submissions S."/>
        </authorList>
    </citation>
    <scope>NUCLEOTIDE SEQUENCE [LARGE SCALE GENOMIC DNA]</scope>
    <source>
        <strain evidence="7">CGMCC 4.3147</strain>
    </source>
</reference>
<keyword evidence="3 4" id="KW-0378">Hydrolase</keyword>
<dbReference type="InterPro" id="IPR020476">
    <property type="entry name" value="Nudix_hydrolase"/>
</dbReference>
<comment type="cofactor">
    <cofactor evidence="1">
        <name>Mg(2+)</name>
        <dbReference type="ChEBI" id="CHEBI:18420"/>
    </cofactor>
</comment>
<dbReference type="InterPro" id="IPR015797">
    <property type="entry name" value="NUDIX_hydrolase-like_dom_sf"/>
</dbReference>
<dbReference type="SUPFAM" id="SSF55811">
    <property type="entry name" value="Nudix"/>
    <property type="match status" value="1"/>
</dbReference>
<gene>
    <name evidence="6" type="ORF">SAMN05216298_3797</name>
</gene>
<feature type="domain" description="Nudix hydrolase" evidence="5">
    <location>
        <begin position="17"/>
        <end position="147"/>
    </location>
</feature>
<dbReference type="AlphaFoldDB" id="A0A1G9JPW1"/>
<accession>A0A1G9JPW1</accession>
<dbReference type="GO" id="GO:0016787">
    <property type="term" value="F:hydrolase activity"/>
    <property type="evidence" value="ECO:0007669"/>
    <property type="project" value="UniProtKB-KW"/>
</dbReference>
<proteinExistence type="inferred from homology"/>
<evidence type="ECO:0000256" key="3">
    <source>
        <dbReference type="ARBA" id="ARBA00022801"/>
    </source>
</evidence>
<dbReference type="STRING" id="380244.SAMN05216298_3797"/>
<comment type="similarity">
    <text evidence="2 4">Belongs to the Nudix hydrolase family.</text>
</comment>
<dbReference type="PANTHER" id="PTHR43046">
    <property type="entry name" value="GDP-MANNOSE MANNOSYL HYDROLASE"/>
    <property type="match status" value="1"/>
</dbReference>
<name>A0A1G9JPW1_9ACTN</name>
<evidence type="ECO:0000313" key="7">
    <source>
        <dbReference type="Proteomes" id="UP000198662"/>
    </source>
</evidence>
<evidence type="ECO:0000313" key="6">
    <source>
        <dbReference type="EMBL" id="SDL39577.1"/>
    </source>
</evidence>
<evidence type="ECO:0000256" key="2">
    <source>
        <dbReference type="ARBA" id="ARBA00005582"/>
    </source>
</evidence>
<dbReference type="PROSITE" id="PS00893">
    <property type="entry name" value="NUDIX_BOX"/>
    <property type="match status" value="1"/>
</dbReference>
<protein>
    <submittedName>
        <fullName evidence="6">ADP-ribose pyrophosphatase YjhB, NUDIX family</fullName>
    </submittedName>
</protein>
<evidence type="ECO:0000256" key="1">
    <source>
        <dbReference type="ARBA" id="ARBA00001946"/>
    </source>
</evidence>
<dbReference type="InterPro" id="IPR020084">
    <property type="entry name" value="NUDIX_hydrolase_CS"/>
</dbReference>
<evidence type="ECO:0000256" key="4">
    <source>
        <dbReference type="RuleBase" id="RU003476"/>
    </source>
</evidence>
<dbReference type="Proteomes" id="UP000198662">
    <property type="component" value="Unassembled WGS sequence"/>
</dbReference>
<evidence type="ECO:0000259" key="5">
    <source>
        <dbReference type="PROSITE" id="PS51462"/>
    </source>
</evidence>
<dbReference type="PROSITE" id="PS51462">
    <property type="entry name" value="NUDIX"/>
    <property type="match status" value="1"/>
</dbReference>
<dbReference type="EMBL" id="FNGF01000005">
    <property type="protein sequence ID" value="SDL39577.1"/>
    <property type="molecule type" value="Genomic_DNA"/>
</dbReference>
<dbReference type="Pfam" id="PF00293">
    <property type="entry name" value="NUDIX"/>
    <property type="match status" value="1"/>
</dbReference>
<dbReference type="InterPro" id="IPR000086">
    <property type="entry name" value="NUDIX_hydrolase_dom"/>
</dbReference>
<dbReference type="Gene3D" id="3.90.79.10">
    <property type="entry name" value="Nucleoside Triphosphate Pyrophosphohydrolase"/>
    <property type="match status" value="1"/>
</dbReference>
<dbReference type="OrthoDB" id="9814308at2"/>
<keyword evidence="7" id="KW-1185">Reference proteome</keyword>